<proteinExistence type="predicted"/>
<evidence type="ECO:0000313" key="1">
    <source>
        <dbReference type="EMBL" id="KDO84573.1"/>
    </source>
</evidence>
<keyword evidence="2" id="KW-1185">Reference proteome</keyword>
<evidence type="ECO:0008006" key="3">
    <source>
        <dbReference type="Google" id="ProtNLM"/>
    </source>
</evidence>
<dbReference type="InterPro" id="IPR011009">
    <property type="entry name" value="Kinase-like_dom_sf"/>
</dbReference>
<organism evidence="1 2">
    <name type="scientific">Citrus sinensis</name>
    <name type="common">Sweet orange</name>
    <name type="synonym">Citrus aurantium var. sinensis</name>
    <dbReference type="NCBI Taxonomy" id="2711"/>
    <lineage>
        <taxon>Eukaryota</taxon>
        <taxon>Viridiplantae</taxon>
        <taxon>Streptophyta</taxon>
        <taxon>Embryophyta</taxon>
        <taxon>Tracheophyta</taxon>
        <taxon>Spermatophyta</taxon>
        <taxon>Magnoliopsida</taxon>
        <taxon>eudicotyledons</taxon>
        <taxon>Gunneridae</taxon>
        <taxon>Pentapetalae</taxon>
        <taxon>rosids</taxon>
        <taxon>malvids</taxon>
        <taxon>Sapindales</taxon>
        <taxon>Rutaceae</taxon>
        <taxon>Aurantioideae</taxon>
        <taxon>Citrus</taxon>
    </lineage>
</organism>
<dbReference type="STRING" id="2711.A0A067GXY3"/>
<sequence length="40" mass="4341">MKLRSSVATCAYDVYCFGKVLLELVTGKLGISKSDDATTR</sequence>
<dbReference type="EMBL" id="KK784874">
    <property type="protein sequence ID" value="KDO84573.1"/>
    <property type="molecule type" value="Genomic_DNA"/>
</dbReference>
<accession>A0A067GXY3</accession>
<dbReference type="SUPFAM" id="SSF56112">
    <property type="entry name" value="Protein kinase-like (PK-like)"/>
    <property type="match status" value="1"/>
</dbReference>
<dbReference type="AlphaFoldDB" id="A0A067GXY3"/>
<gene>
    <name evidence="1" type="ORF">CISIN_1g0383211mg</name>
</gene>
<evidence type="ECO:0000313" key="2">
    <source>
        <dbReference type="Proteomes" id="UP000027120"/>
    </source>
</evidence>
<protein>
    <recommendedName>
        <fullName evidence="3">Serine-threonine/tyrosine-protein kinase catalytic domain-containing protein</fullName>
    </recommendedName>
</protein>
<feature type="non-terminal residue" evidence="1">
    <location>
        <position position="40"/>
    </location>
</feature>
<name>A0A067GXY3_CITSI</name>
<reference evidence="1 2" key="1">
    <citation type="submission" date="2014-04" db="EMBL/GenBank/DDBJ databases">
        <authorList>
            <consortium name="International Citrus Genome Consortium"/>
            <person name="Gmitter F."/>
            <person name="Chen C."/>
            <person name="Farmerie W."/>
            <person name="Harkins T."/>
            <person name="Desany B."/>
            <person name="Mohiuddin M."/>
            <person name="Kodira C."/>
            <person name="Borodovsky M."/>
            <person name="Lomsadze A."/>
            <person name="Burns P."/>
            <person name="Jenkins J."/>
            <person name="Prochnik S."/>
            <person name="Shu S."/>
            <person name="Chapman J."/>
            <person name="Pitluck S."/>
            <person name="Schmutz J."/>
            <person name="Rokhsar D."/>
        </authorList>
    </citation>
    <scope>NUCLEOTIDE SEQUENCE</scope>
</reference>
<dbReference type="Proteomes" id="UP000027120">
    <property type="component" value="Unassembled WGS sequence"/>
</dbReference>